<keyword evidence="1" id="KW-0433">Leucine-rich repeat</keyword>
<evidence type="ECO:0000256" key="4">
    <source>
        <dbReference type="ARBA" id="ARBA00022737"/>
    </source>
</evidence>
<feature type="domain" description="Protein kinase" evidence="11">
    <location>
        <begin position="413"/>
        <end position="681"/>
    </location>
</feature>
<keyword evidence="2 9" id="KW-0812">Transmembrane</keyword>
<dbReference type="FunFam" id="3.30.200.20:FF:000489">
    <property type="entry name" value="Inactive receptor-like serine/threonine-protein kinase"/>
    <property type="match status" value="1"/>
</dbReference>
<gene>
    <name evidence="12" type="ORF">IFM89_019417</name>
</gene>
<evidence type="ECO:0000256" key="6">
    <source>
        <dbReference type="ARBA" id="ARBA00023136"/>
    </source>
</evidence>
<keyword evidence="13" id="KW-1185">Reference proteome</keyword>
<dbReference type="FunFam" id="3.80.10.10:FF:000627">
    <property type="entry name" value="Probable leucine-rich repeat receptor-like protein kinase At2g33170"/>
    <property type="match status" value="1"/>
</dbReference>
<dbReference type="SUPFAM" id="SSF56112">
    <property type="entry name" value="Protein kinase-like (PK-like)"/>
    <property type="match status" value="1"/>
</dbReference>
<evidence type="ECO:0000256" key="5">
    <source>
        <dbReference type="ARBA" id="ARBA00022989"/>
    </source>
</evidence>
<evidence type="ECO:0000313" key="12">
    <source>
        <dbReference type="EMBL" id="KAF9621331.1"/>
    </source>
</evidence>
<dbReference type="EMBL" id="JADFTS010000002">
    <property type="protein sequence ID" value="KAF9621331.1"/>
    <property type="molecule type" value="Genomic_DNA"/>
</dbReference>
<dbReference type="InterPro" id="IPR000719">
    <property type="entry name" value="Prot_kinase_dom"/>
</dbReference>
<dbReference type="InterPro" id="IPR013210">
    <property type="entry name" value="LRR_N_plant-typ"/>
</dbReference>
<dbReference type="Gene3D" id="1.10.510.10">
    <property type="entry name" value="Transferase(Phosphotransferase) domain 1"/>
    <property type="match status" value="1"/>
</dbReference>
<feature type="compositionally biased region" description="Low complexity" evidence="8">
    <location>
        <begin position="318"/>
        <end position="339"/>
    </location>
</feature>
<evidence type="ECO:0000313" key="13">
    <source>
        <dbReference type="Proteomes" id="UP000631114"/>
    </source>
</evidence>
<keyword evidence="4" id="KW-0677">Repeat</keyword>
<keyword evidence="5 9" id="KW-1133">Transmembrane helix</keyword>
<evidence type="ECO:0000256" key="3">
    <source>
        <dbReference type="ARBA" id="ARBA00022729"/>
    </source>
</evidence>
<dbReference type="OrthoDB" id="291737at2759"/>
<feature type="region of interest" description="Disordered" evidence="8">
    <location>
        <begin position="291"/>
        <end position="344"/>
    </location>
</feature>
<feature type="chain" id="PRO_5032652373" description="Protein kinase domain-containing protein" evidence="10">
    <location>
        <begin position="33"/>
        <end position="708"/>
    </location>
</feature>
<evidence type="ECO:0000256" key="10">
    <source>
        <dbReference type="SAM" id="SignalP"/>
    </source>
</evidence>
<comment type="caution">
    <text evidence="12">The sequence shown here is derived from an EMBL/GenBank/DDBJ whole genome shotgun (WGS) entry which is preliminary data.</text>
</comment>
<evidence type="ECO:0000256" key="7">
    <source>
        <dbReference type="ARBA" id="ARBA00046288"/>
    </source>
</evidence>
<dbReference type="Gene3D" id="3.80.10.10">
    <property type="entry name" value="Ribonuclease Inhibitor"/>
    <property type="match status" value="1"/>
</dbReference>
<reference evidence="12 13" key="1">
    <citation type="submission" date="2020-10" db="EMBL/GenBank/DDBJ databases">
        <title>The Coptis chinensis genome and diversification of protoberbering-type alkaloids.</title>
        <authorList>
            <person name="Wang B."/>
            <person name="Shu S."/>
            <person name="Song C."/>
            <person name="Liu Y."/>
        </authorList>
    </citation>
    <scope>NUCLEOTIDE SEQUENCE [LARGE SCALE GENOMIC DNA]</scope>
    <source>
        <strain evidence="12">HL-2020</strain>
        <tissue evidence="12">Leaf</tissue>
    </source>
</reference>
<evidence type="ECO:0000256" key="2">
    <source>
        <dbReference type="ARBA" id="ARBA00022692"/>
    </source>
</evidence>
<name>A0A835INS8_9MAGN</name>
<organism evidence="12 13">
    <name type="scientific">Coptis chinensis</name>
    <dbReference type="NCBI Taxonomy" id="261450"/>
    <lineage>
        <taxon>Eukaryota</taxon>
        <taxon>Viridiplantae</taxon>
        <taxon>Streptophyta</taxon>
        <taxon>Embryophyta</taxon>
        <taxon>Tracheophyta</taxon>
        <taxon>Spermatophyta</taxon>
        <taxon>Magnoliopsida</taxon>
        <taxon>Ranunculales</taxon>
        <taxon>Ranunculaceae</taxon>
        <taxon>Coptidoideae</taxon>
        <taxon>Coptis</taxon>
    </lineage>
</organism>
<feature type="compositionally biased region" description="Low complexity" evidence="8">
    <location>
        <begin position="294"/>
        <end position="307"/>
    </location>
</feature>
<dbReference type="Proteomes" id="UP000631114">
    <property type="component" value="Unassembled WGS sequence"/>
</dbReference>
<dbReference type="InterPro" id="IPR001245">
    <property type="entry name" value="Ser-Thr/Tyr_kinase_cat_dom"/>
</dbReference>
<dbReference type="SUPFAM" id="SSF52058">
    <property type="entry name" value="L domain-like"/>
    <property type="match status" value="1"/>
</dbReference>
<dbReference type="GO" id="GO:0012505">
    <property type="term" value="C:endomembrane system"/>
    <property type="evidence" value="ECO:0007669"/>
    <property type="project" value="UniProtKB-SubCell"/>
</dbReference>
<keyword evidence="6 9" id="KW-0472">Membrane</keyword>
<evidence type="ECO:0000256" key="8">
    <source>
        <dbReference type="SAM" id="MobiDB-lite"/>
    </source>
</evidence>
<accession>A0A835INS8</accession>
<dbReference type="PANTHER" id="PTHR46084:SF1">
    <property type="entry name" value="PROTEIN MALE DISCOVERER 2"/>
    <property type="match status" value="1"/>
</dbReference>
<dbReference type="InterPro" id="IPR011009">
    <property type="entry name" value="Kinase-like_dom_sf"/>
</dbReference>
<dbReference type="PROSITE" id="PS50011">
    <property type="entry name" value="PROTEIN_KINASE_DOM"/>
    <property type="match status" value="1"/>
</dbReference>
<proteinExistence type="predicted"/>
<feature type="signal peptide" evidence="10">
    <location>
        <begin position="1"/>
        <end position="32"/>
    </location>
</feature>
<dbReference type="Pfam" id="PF07714">
    <property type="entry name" value="PK_Tyr_Ser-Thr"/>
    <property type="match status" value="1"/>
</dbReference>
<evidence type="ECO:0000259" key="11">
    <source>
        <dbReference type="PROSITE" id="PS50011"/>
    </source>
</evidence>
<evidence type="ECO:0000256" key="1">
    <source>
        <dbReference type="ARBA" id="ARBA00022614"/>
    </source>
</evidence>
<dbReference type="AlphaFoldDB" id="A0A835INS8"/>
<comment type="subcellular location">
    <subcellularLocation>
        <location evidence="7">Endomembrane system</location>
        <topology evidence="7">Single-pass type I membrane protein</topology>
    </subcellularLocation>
</comment>
<dbReference type="GO" id="GO:0005524">
    <property type="term" value="F:ATP binding"/>
    <property type="evidence" value="ECO:0007669"/>
    <property type="project" value="InterPro"/>
</dbReference>
<protein>
    <recommendedName>
        <fullName evidence="11">Protein kinase domain-containing protein</fullName>
    </recommendedName>
</protein>
<dbReference type="PANTHER" id="PTHR46084">
    <property type="entry name" value="PROTEIN MALE DISCOVERER 2"/>
    <property type="match status" value="1"/>
</dbReference>
<dbReference type="InterPro" id="IPR001611">
    <property type="entry name" value="Leu-rich_rpt"/>
</dbReference>
<dbReference type="Pfam" id="PF08263">
    <property type="entry name" value="LRRNT_2"/>
    <property type="match status" value="1"/>
</dbReference>
<dbReference type="GO" id="GO:0004672">
    <property type="term" value="F:protein kinase activity"/>
    <property type="evidence" value="ECO:0007669"/>
    <property type="project" value="InterPro"/>
</dbReference>
<dbReference type="InterPro" id="IPR032675">
    <property type="entry name" value="LRR_dom_sf"/>
</dbReference>
<feature type="transmembrane region" description="Helical" evidence="9">
    <location>
        <begin position="350"/>
        <end position="371"/>
    </location>
</feature>
<evidence type="ECO:0000256" key="9">
    <source>
        <dbReference type="SAM" id="Phobius"/>
    </source>
</evidence>
<sequence>MRSQWKPFGFQLHKMFCFVVLIFLFKIHECWSLNLEGSALLDFQEHVDSDPYGVFSNWNPDDSDPCMWSGVHCEDGKVIMLDLSGLSLGGTLSPELGKLSHLKSLILYKNHFTGVIPKEFGNLTMLEILDLSSNNLSGMIPAEIGQILSLKRLLLCNNKFHGSIPLELGNLNMLSEIQFDQNLTFSVDTGIRCLHRKFGHCIWQKGLKQLKEDSLVVQIKNKFQHYVDVIPWFFRKSSMNVCGEHYCENLPSSAEPYLIQNAEHLVNFVRRRLLEDSSNLPAVPVSGVLPLEATSSTPPTRSSGSFPAIPKPKPKTAVSDPPAQSSNSSSQTPNVSNPTDQQSKSGKTKWIYIGAGLGGVFLLAVAGILFYTCRSRGVTTIAPWKTGISGQLQKAFVAGVPKLNRPELESACEDFSNIIETHEYCTVYKGTLSSGVEIAVVSTSIKAYKDWSKRSETAFKREIDTMSRVNHKNFVNLLGYCEEDEPFLRMMVFEYAPSGNLFEHLHVKEVEHLEWNARTRIIMGIAYCLQYMHELNPPVSLPSLESKSVYLTDDNAAKISDINFWADVAAKSKLSRNDNLEHSELPPLADPETNVYSFGLLLLEIISGKLPYSDKKGSLVNWASEYLNDKRNFSYLIDPTLKSFRNTELEIICEVIMECIHQDARQRPTMRENISKLREVISISPEAATPRLSPLWWAELEILSVEAS</sequence>
<dbReference type="Pfam" id="PF13855">
    <property type="entry name" value="LRR_8"/>
    <property type="match status" value="1"/>
</dbReference>
<dbReference type="Gene3D" id="3.30.200.20">
    <property type="entry name" value="Phosphorylase Kinase, domain 1"/>
    <property type="match status" value="1"/>
</dbReference>
<keyword evidence="3 10" id="KW-0732">Signal</keyword>